<accession>A0A9X5KQG5</accession>
<proteinExistence type="predicted"/>
<dbReference type="InterPro" id="IPR010982">
    <property type="entry name" value="Lambda_DNA-bd_dom_sf"/>
</dbReference>
<reference evidence="2 3" key="1">
    <citation type="submission" date="2015-09" db="EMBL/GenBank/DDBJ databases">
        <title>Genome sequence of Pseudomonas marginalis ICMP 3553.</title>
        <authorList>
            <person name="Visnovsky S."/>
            <person name="Lu A."/>
            <person name="Panda P."/>
            <person name="Pitman A."/>
        </authorList>
    </citation>
    <scope>NUCLEOTIDE SEQUENCE [LARGE SCALE GENOMIC DNA]</scope>
    <source>
        <strain evidence="2 3">ICMP 3553</strain>
    </source>
</reference>
<dbReference type="RefSeq" id="WP_064055131.1">
    <property type="nucleotide sequence ID" value="NZ_LKEG01000056.1"/>
</dbReference>
<evidence type="ECO:0000313" key="3">
    <source>
        <dbReference type="Proteomes" id="UP000077563"/>
    </source>
</evidence>
<dbReference type="InterPro" id="IPR001387">
    <property type="entry name" value="Cro/C1-type_HTH"/>
</dbReference>
<dbReference type="PROSITE" id="PS50943">
    <property type="entry name" value="HTH_CROC1"/>
    <property type="match status" value="1"/>
</dbReference>
<protein>
    <submittedName>
        <fullName evidence="2">DNA-binding protein</fullName>
    </submittedName>
</protein>
<dbReference type="Proteomes" id="UP000077563">
    <property type="component" value="Unassembled WGS sequence"/>
</dbReference>
<feature type="domain" description="HTH cro/C1-type" evidence="1">
    <location>
        <begin position="11"/>
        <end position="64"/>
    </location>
</feature>
<dbReference type="Gene3D" id="1.10.260.40">
    <property type="entry name" value="lambda repressor-like DNA-binding domains"/>
    <property type="match status" value="1"/>
</dbReference>
<sequence>MSLRHSYAAVLRLLRTQKGLLQANLAGSLTQANISSLELAKNSATVDMSVQIAAALKVEPITLLSLAVASHEKRTVREVLLASLAEVETLGLADVQLPTEPQPLTTAVVKEARKKWLAVQDLKARGFSQSQAAKELGIPGSTLRRLWNRKSDG</sequence>
<keyword evidence="2" id="KW-0238">DNA-binding</keyword>
<dbReference type="EMBL" id="LKEG01000056">
    <property type="protein sequence ID" value="OAJ46020.1"/>
    <property type="molecule type" value="Genomic_DNA"/>
</dbReference>
<gene>
    <name evidence="2" type="ORF">AO064_22485</name>
</gene>
<evidence type="ECO:0000259" key="1">
    <source>
        <dbReference type="PROSITE" id="PS50943"/>
    </source>
</evidence>
<dbReference type="SUPFAM" id="SSF47413">
    <property type="entry name" value="lambda repressor-like DNA-binding domains"/>
    <property type="match status" value="1"/>
</dbReference>
<comment type="caution">
    <text evidence="2">The sequence shown here is derived from an EMBL/GenBank/DDBJ whole genome shotgun (WGS) entry which is preliminary data.</text>
</comment>
<dbReference type="GO" id="GO:0003677">
    <property type="term" value="F:DNA binding"/>
    <property type="evidence" value="ECO:0007669"/>
    <property type="project" value="UniProtKB-KW"/>
</dbReference>
<dbReference type="AlphaFoldDB" id="A0A9X5KQG5"/>
<name>A0A9X5KQG5_PSEMA</name>
<organism evidence="2 3">
    <name type="scientific">Pseudomonas marginalis</name>
    <name type="common">Pseudomonas panacis</name>
    <dbReference type="NCBI Taxonomy" id="298"/>
    <lineage>
        <taxon>Bacteria</taxon>
        <taxon>Pseudomonadati</taxon>
        <taxon>Pseudomonadota</taxon>
        <taxon>Gammaproteobacteria</taxon>
        <taxon>Pseudomonadales</taxon>
        <taxon>Pseudomonadaceae</taxon>
        <taxon>Pseudomonas</taxon>
    </lineage>
</organism>
<evidence type="ECO:0000313" key="2">
    <source>
        <dbReference type="EMBL" id="OAJ46020.1"/>
    </source>
</evidence>